<feature type="compositionally biased region" description="Gly residues" evidence="1">
    <location>
        <begin position="353"/>
        <end position="363"/>
    </location>
</feature>
<protein>
    <submittedName>
        <fullName evidence="3">Uncharacterized protein</fullName>
    </submittedName>
</protein>
<feature type="region of interest" description="Disordered" evidence="1">
    <location>
        <begin position="481"/>
        <end position="562"/>
    </location>
</feature>
<dbReference type="Proteomes" id="UP000886653">
    <property type="component" value="Unassembled WGS sequence"/>
</dbReference>
<dbReference type="Pfam" id="PF11327">
    <property type="entry name" value="Egh16-like"/>
    <property type="match status" value="1"/>
</dbReference>
<comment type="caution">
    <text evidence="3">The sequence shown here is derived from an EMBL/GenBank/DDBJ whole genome shotgun (WGS) entry which is preliminary data.</text>
</comment>
<keyword evidence="2" id="KW-0732">Signal</keyword>
<reference evidence="3" key="1">
    <citation type="submission" date="2013-11" db="EMBL/GenBank/DDBJ databases">
        <title>Genome sequence of the fusiform rust pathogen reveals effectors for host alternation and coevolution with pine.</title>
        <authorList>
            <consortium name="DOE Joint Genome Institute"/>
            <person name="Smith K."/>
            <person name="Pendleton A."/>
            <person name="Kubisiak T."/>
            <person name="Anderson C."/>
            <person name="Salamov A."/>
            <person name="Aerts A."/>
            <person name="Riley R."/>
            <person name="Clum A."/>
            <person name="Lindquist E."/>
            <person name="Ence D."/>
            <person name="Campbell M."/>
            <person name="Kronenberg Z."/>
            <person name="Feau N."/>
            <person name="Dhillon B."/>
            <person name="Hamelin R."/>
            <person name="Burleigh J."/>
            <person name="Smith J."/>
            <person name="Yandell M."/>
            <person name="Nelson C."/>
            <person name="Grigoriev I."/>
            <person name="Davis J."/>
        </authorList>
    </citation>
    <scope>NUCLEOTIDE SEQUENCE</scope>
    <source>
        <strain evidence="3">G11</strain>
    </source>
</reference>
<gene>
    <name evidence="3" type="ORF">CROQUDRAFT_42082</name>
</gene>
<feature type="compositionally biased region" description="Polar residues" evidence="1">
    <location>
        <begin position="500"/>
        <end position="516"/>
    </location>
</feature>
<dbReference type="PANTHER" id="PTHR34618:SF1">
    <property type="entry name" value="SECRETED PROTEIN"/>
    <property type="match status" value="1"/>
</dbReference>
<dbReference type="InterPro" id="IPR021476">
    <property type="entry name" value="Egh16-like"/>
</dbReference>
<evidence type="ECO:0000313" key="3">
    <source>
        <dbReference type="EMBL" id="KAG0147980.1"/>
    </source>
</evidence>
<feature type="compositionally biased region" description="Basic and acidic residues" evidence="1">
    <location>
        <begin position="531"/>
        <end position="549"/>
    </location>
</feature>
<keyword evidence="4" id="KW-1185">Reference proteome</keyword>
<sequence length="583" mass="60907">MRTPSIKLVLLIGVAVLFEHAKAHLALVAMMGETNGLTGKGYGILDGTPRDGTARDPFQLDTAVIREGDIMNGIASPCGRTLIGGPIDMDKALEKAEDGGLPDVGKEGMIRLVAHQVNADGGGPYSCAVDYTASGNNFEPVDMEVNLPGQNGRSDARSIDLPIVAKMPPGATCTGGADGQTCLVRCLNGAKAGPFGGCMAFTQKQGLYNDPAPTGKGPSAGAYIDPITQNPVTRFGDVFQDESAKLAAKAQDGTVTVTPIPDKIQTQNEGQNDGNNGQAQAKGKAKKRSYMRRAPLVRRQQNNGKTATNGNKGNNGSNGSNNLGNLNTMPPESRVGPPANAQKTPASTSFGTVNGGSNGGGNNAGKFRSFKCSDWLKVFAIPIEVSRVAVTGNTNGNNNNNGSNNKNNGNSAATTNRAVTGNVHVLSIINIFLSFSDFRDGSRVSILKFSTDPISKVGHVDSIKPTKEGIAFEIATGPLGQADVPQNVRTGNGKKRSLSTRDLTTRQAQAQANGASKQGGGGNNPTNPKGLSKEDILKAEMAEANEDRPAPQGKAKAKLRSRATAYALPRSLSSTRAVHFRRF</sequence>
<feature type="chain" id="PRO_5040253019" evidence="2">
    <location>
        <begin position="24"/>
        <end position="583"/>
    </location>
</feature>
<accession>A0A9P6NR17</accession>
<dbReference type="EMBL" id="MU167242">
    <property type="protein sequence ID" value="KAG0147980.1"/>
    <property type="molecule type" value="Genomic_DNA"/>
</dbReference>
<dbReference type="AlphaFoldDB" id="A0A9P6NR17"/>
<organism evidence="3 4">
    <name type="scientific">Cronartium quercuum f. sp. fusiforme G11</name>
    <dbReference type="NCBI Taxonomy" id="708437"/>
    <lineage>
        <taxon>Eukaryota</taxon>
        <taxon>Fungi</taxon>
        <taxon>Dikarya</taxon>
        <taxon>Basidiomycota</taxon>
        <taxon>Pucciniomycotina</taxon>
        <taxon>Pucciniomycetes</taxon>
        <taxon>Pucciniales</taxon>
        <taxon>Coleosporiaceae</taxon>
        <taxon>Cronartium</taxon>
    </lineage>
</organism>
<feature type="compositionally biased region" description="Low complexity" evidence="1">
    <location>
        <begin position="302"/>
        <end position="327"/>
    </location>
</feature>
<name>A0A9P6NR17_9BASI</name>
<feature type="compositionally biased region" description="Polar residues" evidence="1">
    <location>
        <begin position="341"/>
        <end position="350"/>
    </location>
</feature>
<feature type="region of interest" description="Disordered" evidence="1">
    <location>
        <begin position="264"/>
        <end position="364"/>
    </location>
</feature>
<dbReference type="OrthoDB" id="3241054at2759"/>
<feature type="signal peptide" evidence="2">
    <location>
        <begin position="1"/>
        <end position="23"/>
    </location>
</feature>
<evidence type="ECO:0000256" key="2">
    <source>
        <dbReference type="SAM" id="SignalP"/>
    </source>
</evidence>
<feature type="region of interest" description="Disordered" evidence="1">
    <location>
        <begin position="393"/>
        <end position="414"/>
    </location>
</feature>
<evidence type="ECO:0000256" key="1">
    <source>
        <dbReference type="SAM" id="MobiDB-lite"/>
    </source>
</evidence>
<dbReference type="PANTHER" id="PTHR34618">
    <property type="entry name" value="SURFACE PROTEIN MAS1, PUTATIVE-RELATED"/>
    <property type="match status" value="1"/>
</dbReference>
<proteinExistence type="predicted"/>
<feature type="compositionally biased region" description="Low complexity" evidence="1">
    <location>
        <begin position="267"/>
        <end position="282"/>
    </location>
</feature>
<evidence type="ECO:0000313" key="4">
    <source>
        <dbReference type="Proteomes" id="UP000886653"/>
    </source>
</evidence>